<dbReference type="Pfam" id="PF21821">
    <property type="entry name" value="Dit_like"/>
    <property type="match status" value="1"/>
</dbReference>
<evidence type="ECO:0000259" key="1">
    <source>
        <dbReference type="Pfam" id="PF21821"/>
    </source>
</evidence>
<dbReference type="Proteomes" id="UP000741863">
    <property type="component" value="Unassembled WGS sequence"/>
</dbReference>
<sequence length="142" mass="15861">MAYFRGSFGEVHFNILNEDRSRDNEVTEHPVEGNSIVDHVQQLPTVYSLQCVYYGDNPSQVHLDLLAARRSKEVIKYRGRANMKNCVIQSMTTSVDQNDANGFRFNITIQSVRLARPSTSGLSGILRAEVDEVGSAGRVQTV</sequence>
<evidence type="ECO:0000313" key="3">
    <source>
        <dbReference type="Proteomes" id="UP000741863"/>
    </source>
</evidence>
<name>A0ABS2PG76_9BACL</name>
<reference evidence="2 3" key="1">
    <citation type="submission" date="2021-01" db="EMBL/GenBank/DDBJ databases">
        <title>Genomic Encyclopedia of Type Strains, Phase IV (KMG-IV): sequencing the most valuable type-strain genomes for metagenomic binning, comparative biology and taxonomic classification.</title>
        <authorList>
            <person name="Goeker M."/>
        </authorList>
    </citation>
    <scope>NUCLEOTIDE SEQUENCE [LARGE SCALE GENOMIC DNA]</scope>
    <source>
        <strain evidence="2 3">DSM 25540</strain>
    </source>
</reference>
<gene>
    <name evidence="2" type="ORF">JOD17_003181</name>
</gene>
<feature type="domain" description="Dit-like phage tail protein N-terminal" evidence="1">
    <location>
        <begin position="15"/>
        <end position="121"/>
    </location>
</feature>
<protein>
    <recommendedName>
        <fullName evidence="1">Dit-like phage tail protein N-terminal domain-containing protein</fullName>
    </recommendedName>
</protein>
<dbReference type="RefSeq" id="WP_204698830.1">
    <property type="nucleotide sequence ID" value="NZ_JAFBEC010000009.1"/>
</dbReference>
<organism evidence="2 3">
    <name type="scientific">Geomicrobium sediminis</name>
    <dbReference type="NCBI Taxonomy" id="1347788"/>
    <lineage>
        <taxon>Bacteria</taxon>
        <taxon>Bacillati</taxon>
        <taxon>Bacillota</taxon>
        <taxon>Bacilli</taxon>
        <taxon>Bacillales</taxon>
        <taxon>Geomicrobium</taxon>
    </lineage>
</organism>
<proteinExistence type="predicted"/>
<comment type="caution">
    <text evidence="2">The sequence shown here is derived from an EMBL/GenBank/DDBJ whole genome shotgun (WGS) entry which is preliminary data.</text>
</comment>
<dbReference type="InterPro" id="IPR048494">
    <property type="entry name" value="Dit-like_N"/>
</dbReference>
<evidence type="ECO:0000313" key="2">
    <source>
        <dbReference type="EMBL" id="MBM7634081.1"/>
    </source>
</evidence>
<keyword evidence="3" id="KW-1185">Reference proteome</keyword>
<accession>A0ABS2PG76</accession>
<dbReference type="EMBL" id="JAFBEC010000009">
    <property type="protein sequence ID" value="MBM7634081.1"/>
    <property type="molecule type" value="Genomic_DNA"/>
</dbReference>